<evidence type="ECO:0000313" key="6">
    <source>
        <dbReference type="Proteomes" id="UP000076038"/>
    </source>
</evidence>
<dbReference type="CDD" id="cd01823">
    <property type="entry name" value="SEST_like"/>
    <property type="match status" value="1"/>
</dbReference>
<organism evidence="5 6">
    <name type="scientific">Rhodococcoides fascians</name>
    <name type="common">Rhodococcus fascians</name>
    <dbReference type="NCBI Taxonomy" id="1828"/>
    <lineage>
        <taxon>Bacteria</taxon>
        <taxon>Bacillati</taxon>
        <taxon>Actinomycetota</taxon>
        <taxon>Actinomycetes</taxon>
        <taxon>Mycobacteriales</taxon>
        <taxon>Nocardiaceae</taxon>
        <taxon>Rhodococcoides</taxon>
    </lineage>
</organism>
<feature type="disulfide bond" evidence="2">
    <location>
        <begin position="59"/>
        <end position="84"/>
    </location>
</feature>
<evidence type="ECO:0000256" key="3">
    <source>
        <dbReference type="SAM" id="SignalP"/>
    </source>
</evidence>
<dbReference type="Pfam" id="PF13472">
    <property type="entry name" value="Lipase_GDSL_2"/>
    <property type="match status" value="1"/>
</dbReference>
<feature type="domain" description="SGNH hydrolase-type esterase" evidence="4">
    <location>
        <begin position="39"/>
        <end position="278"/>
    </location>
</feature>
<dbReference type="OrthoDB" id="5503950at2"/>
<name>A0A143QMC6_RHOFA</name>
<evidence type="ECO:0000313" key="5">
    <source>
        <dbReference type="EMBL" id="AMY24089.1"/>
    </source>
</evidence>
<feature type="active site" evidence="1">
    <location>
        <position position="271"/>
    </location>
</feature>
<dbReference type="InterPro" id="IPR037460">
    <property type="entry name" value="SEST-like"/>
</dbReference>
<reference evidence="5 6" key="1">
    <citation type="journal article" date="2016" name="Genome Announc.">
        <title>Complete Genome and Plasmid Sequences for Rhodococcus fascians D188 and Draft Sequences for Rhodococcus Isolates PBTS 1 and PBTS 2.</title>
        <authorList>
            <person name="Stamler R.A."/>
            <person name="Vereecke D."/>
            <person name="Zhang Y."/>
            <person name="Schilkey F."/>
            <person name="Devitt N."/>
            <person name="Randall J.J."/>
        </authorList>
    </citation>
    <scope>NUCLEOTIDE SEQUENCE [LARGE SCALE GENOMIC DNA]</scope>
    <source>
        <strain evidence="5 6">PBTS2</strain>
    </source>
</reference>
<evidence type="ECO:0000256" key="2">
    <source>
        <dbReference type="PIRSR" id="PIRSR637460-2"/>
    </source>
</evidence>
<dbReference type="SUPFAM" id="SSF52266">
    <property type="entry name" value="SGNH hydrolase"/>
    <property type="match status" value="1"/>
</dbReference>
<dbReference type="AlphaFoldDB" id="A0A143QMC6"/>
<keyword evidence="6" id="KW-1185">Reference proteome</keyword>
<dbReference type="GO" id="GO:0004806">
    <property type="term" value="F:triacylglycerol lipase activity"/>
    <property type="evidence" value="ECO:0007669"/>
    <property type="project" value="UniProtKB-EC"/>
</dbReference>
<dbReference type="EMBL" id="CP015220">
    <property type="protein sequence ID" value="AMY24089.1"/>
    <property type="molecule type" value="Genomic_DNA"/>
</dbReference>
<dbReference type="RefSeq" id="WP_048319451.1">
    <property type="nucleotide sequence ID" value="NZ_CP015220.1"/>
</dbReference>
<dbReference type="PANTHER" id="PTHR37981:SF1">
    <property type="entry name" value="SGNH HYDROLASE-TYPE ESTERASE DOMAIN-CONTAINING PROTEIN"/>
    <property type="match status" value="1"/>
</dbReference>
<dbReference type="Gene3D" id="3.40.50.1110">
    <property type="entry name" value="SGNH hydrolase"/>
    <property type="match status" value="1"/>
</dbReference>
<keyword evidence="5" id="KW-0378">Hydrolase</keyword>
<feature type="active site" description="Nucleophile" evidence="1">
    <location>
        <position position="43"/>
    </location>
</feature>
<feature type="disulfide bond" evidence="2">
    <location>
        <begin position="201"/>
        <end position="250"/>
    </location>
</feature>
<keyword evidence="2" id="KW-1015">Disulfide bond</keyword>
<accession>A0A143QMC6</accession>
<dbReference type="KEGG" id="rhs:A3Q41_02796"/>
<feature type="disulfide bond" evidence="2">
    <location>
        <begin position="139"/>
        <end position="150"/>
    </location>
</feature>
<dbReference type="Proteomes" id="UP000076038">
    <property type="component" value="Chromosome"/>
</dbReference>
<gene>
    <name evidence="5" type="ORF">A3Q41_02796</name>
</gene>
<dbReference type="GO" id="GO:0019433">
    <property type="term" value="P:triglyceride catabolic process"/>
    <property type="evidence" value="ECO:0007669"/>
    <property type="project" value="TreeGrafter"/>
</dbReference>
<protein>
    <submittedName>
        <fullName evidence="5">Lipase 1</fullName>
        <ecNumber evidence="5">3.1.1.3</ecNumber>
    </submittedName>
</protein>
<dbReference type="InterPro" id="IPR036514">
    <property type="entry name" value="SGNH_hydro_sf"/>
</dbReference>
<evidence type="ECO:0000259" key="4">
    <source>
        <dbReference type="Pfam" id="PF13472"/>
    </source>
</evidence>
<feature type="signal peptide" evidence="3">
    <location>
        <begin position="1"/>
        <end position="27"/>
    </location>
</feature>
<reference evidence="6" key="2">
    <citation type="submission" date="2016-04" db="EMBL/GenBank/DDBJ databases">
        <title>Complete Genome and Plasmid Sequences for Rhodococcus fascians D188 and Draft Sequences for Rhodococcus spp. Isolates PBTS 1 and PBTS 2.</title>
        <authorList>
            <person name="Stamer R."/>
            <person name="Vereecke D."/>
            <person name="Zhang Y."/>
            <person name="Schilkey F."/>
            <person name="Devitt N."/>
            <person name="Randall J."/>
        </authorList>
    </citation>
    <scope>NUCLEOTIDE SEQUENCE [LARGE SCALE GENOMIC DNA]</scope>
    <source>
        <strain evidence="6">PBTS2</strain>
    </source>
</reference>
<dbReference type="PANTHER" id="PTHR37981">
    <property type="entry name" value="LIPASE 2"/>
    <property type="match status" value="1"/>
</dbReference>
<proteinExistence type="predicted"/>
<evidence type="ECO:0000256" key="1">
    <source>
        <dbReference type="PIRSR" id="PIRSR637460-1"/>
    </source>
</evidence>
<sequence length="290" mass="30336">MRFDVRTFVVGLALSLLTGQLVGTASADVVVDNPVHYVALGDSRAAGPAWLSYAGGDGCGRSDAAYPAMIASALHPASFASVACSGATSAHVVSTPQSTYTPLPRRVPVQIDALRPHTTLVTLSIGGNDLNWAQLIGPCLQPVPQEDPRCRNNPVVLQEIDQRLGELGPVLDGVLDAITQRSPHAVVVLVGHGGYFDHQGCFPDSNLHGADAAFVQDFFVRFDSVLRDSAVRHGATFVDVAGPAVGHDACAPIAERWFTGSMTFGPTPFLHPTPLGSAAMAGLVLDAIGR</sequence>
<dbReference type="EC" id="3.1.1.3" evidence="5"/>
<keyword evidence="3" id="KW-0732">Signal</keyword>
<dbReference type="PATRIC" id="fig|1653479.3.peg.2826"/>
<feature type="chain" id="PRO_5007512638" evidence="3">
    <location>
        <begin position="28"/>
        <end position="290"/>
    </location>
</feature>
<dbReference type="InterPro" id="IPR013830">
    <property type="entry name" value="SGNH_hydro"/>
</dbReference>